<sequence>MVVTPTEVQLSTRALDDQLDQSPRLGQRDLILVTGRRYLLQIRHDKPLKPSMNVKSADQGNSVAQWSVMICPCLDVAPGSPACHCGICSSRRRKVTGPARYLHQAWPSPLSRPFLRN</sequence>
<organism evidence="1 2">
    <name type="scientific">Elysia crispata</name>
    <name type="common">lettuce slug</name>
    <dbReference type="NCBI Taxonomy" id="231223"/>
    <lineage>
        <taxon>Eukaryota</taxon>
        <taxon>Metazoa</taxon>
        <taxon>Spiralia</taxon>
        <taxon>Lophotrochozoa</taxon>
        <taxon>Mollusca</taxon>
        <taxon>Gastropoda</taxon>
        <taxon>Heterobranchia</taxon>
        <taxon>Euthyneura</taxon>
        <taxon>Panpulmonata</taxon>
        <taxon>Sacoglossa</taxon>
        <taxon>Placobranchoidea</taxon>
        <taxon>Plakobranchidae</taxon>
        <taxon>Elysia</taxon>
    </lineage>
</organism>
<dbReference type="AlphaFoldDB" id="A0AAE1A5H5"/>
<dbReference type="EMBL" id="JAWDGP010002624">
    <property type="protein sequence ID" value="KAK3781357.1"/>
    <property type="molecule type" value="Genomic_DNA"/>
</dbReference>
<proteinExistence type="predicted"/>
<reference evidence="1" key="1">
    <citation type="journal article" date="2023" name="G3 (Bethesda)">
        <title>A reference genome for the long-term kleptoplast-retaining sea slug Elysia crispata morphotype clarki.</title>
        <authorList>
            <person name="Eastman K.E."/>
            <person name="Pendleton A.L."/>
            <person name="Shaikh M.A."/>
            <person name="Suttiyut T."/>
            <person name="Ogas R."/>
            <person name="Tomko P."/>
            <person name="Gavelis G."/>
            <person name="Widhalm J.R."/>
            <person name="Wisecaver J.H."/>
        </authorList>
    </citation>
    <scope>NUCLEOTIDE SEQUENCE</scope>
    <source>
        <strain evidence="1">ECLA1</strain>
    </source>
</reference>
<keyword evidence="2" id="KW-1185">Reference proteome</keyword>
<comment type="caution">
    <text evidence="1">The sequence shown here is derived from an EMBL/GenBank/DDBJ whole genome shotgun (WGS) entry which is preliminary data.</text>
</comment>
<dbReference type="Proteomes" id="UP001283361">
    <property type="component" value="Unassembled WGS sequence"/>
</dbReference>
<evidence type="ECO:0000313" key="1">
    <source>
        <dbReference type="EMBL" id="KAK3781357.1"/>
    </source>
</evidence>
<name>A0AAE1A5H5_9GAST</name>
<gene>
    <name evidence="1" type="ORF">RRG08_018983</name>
</gene>
<evidence type="ECO:0000313" key="2">
    <source>
        <dbReference type="Proteomes" id="UP001283361"/>
    </source>
</evidence>
<accession>A0AAE1A5H5</accession>
<protein>
    <submittedName>
        <fullName evidence="1">Uncharacterized protein</fullName>
    </submittedName>
</protein>